<keyword evidence="3" id="KW-1185">Reference proteome</keyword>
<dbReference type="InterPro" id="IPR036397">
    <property type="entry name" value="RNaseH_sf"/>
</dbReference>
<reference evidence="2" key="2">
    <citation type="submission" date="2020-09" db="EMBL/GenBank/DDBJ databases">
        <authorList>
            <person name="Sun Q."/>
            <person name="Ohkuma M."/>
        </authorList>
    </citation>
    <scope>NUCLEOTIDE SEQUENCE</scope>
    <source>
        <strain evidence="2">JCM 4122</strain>
    </source>
</reference>
<name>A0A919BQA5_STRFL</name>
<sequence>MIARNNVATFTAFLDQVDRAIAPGKETHIVFDNGSSPTAKRTQARLAAHPRWHVRRTPPHVSWLNQFGLFFSAFTRRVVRRGDFPSRDDLLEKVETYVIGRNETTKPYRWTYEGTPLKTA</sequence>
<dbReference type="EMBL" id="BNBE01000002">
    <property type="protein sequence ID" value="GHG04433.1"/>
    <property type="molecule type" value="Genomic_DNA"/>
</dbReference>
<feature type="domain" description="Tc1-like transposase DDE" evidence="1">
    <location>
        <begin position="6"/>
        <end position="90"/>
    </location>
</feature>
<accession>A0A919BQA5</accession>
<dbReference type="AlphaFoldDB" id="A0A919BQA5"/>
<dbReference type="Pfam" id="PF13358">
    <property type="entry name" value="DDE_3"/>
    <property type="match status" value="1"/>
</dbReference>
<dbReference type="Proteomes" id="UP000632849">
    <property type="component" value="Unassembled WGS sequence"/>
</dbReference>
<evidence type="ECO:0000259" key="1">
    <source>
        <dbReference type="Pfam" id="PF13358"/>
    </source>
</evidence>
<comment type="caution">
    <text evidence="2">The sequence shown here is derived from an EMBL/GenBank/DDBJ whole genome shotgun (WGS) entry which is preliminary data.</text>
</comment>
<organism evidence="2 3">
    <name type="scientific">Streptomyces filamentosus</name>
    <name type="common">Streptomyces roseosporus</name>
    <dbReference type="NCBI Taxonomy" id="67294"/>
    <lineage>
        <taxon>Bacteria</taxon>
        <taxon>Bacillati</taxon>
        <taxon>Actinomycetota</taxon>
        <taxon>Actinomycetes</taxon>
        <taxon>Kitasatosporales</taxon>
        <taxon>Streptomycetaceae</taxon>
        <taxon>Streptomyces</taxon>
    </lineage>
</organism>
<dbReference type="GO" id="GO:0003676">
    <property type="term" value="F:nucleic acid binding"/>
    <property type="evidence" value="ECO:0007669"/>
    <property type="project" value="InterPro"/>
</dbReference>
<dbReference type="Gene3D" id="3.30.420.10">
    <property type="entry name" value="Ribonuclease H-like superfamily/Ribonuclease H"/>
    <property type="match status" value="1"/>
</dbReference>
<dbReference type="InterPro" id="IPR038717">
    <property type="entry name" value="Tc1-like_DDE_dom"/>
</dbReference>
<protein>
    <recommendedName>
        <fullName evidence="1">Tc1-like transposase DDE domain-containing protein</fullName>
    </recommendedName>
</protein>
<reference evidence="2" key="1">
    <citation type="journal article" date="2014" name="Int. J. Syst. Evol. Microbiol.">
        <title>Complete genome sequence of Corynebacterium casei LMG S-19264T (=DSM 44701T), isolated from a smear-ripened cheese.</title>
        <authorList>
            <consortium name="US DOE Joint Genome Institute (JGI-PGF)"/>
            <person name="Walter F."/>
            <person name="Albersmeier A."/>
            <person name="Kalinowski J."/>
            <person name="Ruckert C."/>
        </authorList>
    </citation>
    <scope>NUCLEOTIDE SEQUENCE</scope>
    <source>
        <strain evidence="2">JCM 4122</strain>
    </source>
</reference>
<evidence type="ECO:0000313" key="2">
    <source>
        <dbReference type="EMBL" id="GHG04433.1"/>
    </source>
</evidence>
<gene>
    <name evidence="2" type="ORF">GCM10017667_38680</name>
</gene>
<proteinExistence type="predicted"/>
<evidence type="ECO:0000313" key="3">
    <source>
        <dbReference type="Proteomes" id="UP000632849"/>
    </source>
</evidence>